<dbReference type="EMBL" id="CABPRY010000004">
    <property type="protein sequence ID" value="VVE08738.1"/>
    <property type="molecule type" value="Genomic_DNA"/>
</dbReference>
<feature type="region of interest" description="Disordered" evidence="1">
    <location>
        <begin position="198"/>
        <end position="241"/>
    </location>
</feature>
<proteinExistence type="predicted"/>
<dbReference type="InterPro" id="IPR010982">
    <property type="entry name" value="Lambda_DNA-bd_dom_sf"/>
</dbReference>
<protein>
    <recommendedName>
        <fullName evidence="4">HTH cro/C1-type domain-containing protein</fullName>
    </recommendedName>
</protein>
<dbReference type="CDD" id="cd00093">
    <property type="entry name" value="HTH_XRE"/>
    <property type="match status" value="1"/>
</dbReference>
<name>A0A5E4V931_9BURK</name>
<evidence type="ECO:0008006" key="4">
    <source>
        <dbReference type="Google" id="ProtNLM"/>
    </source>
</evidence>
<sequence>MANNITSDLLRRARRTIGVTQAKLAADTGVNATLIKHFETFRISSLPESTQDALTAYFKQKGLDLDALAVQPAYAANTDVLQQVPRALDLSEPLCFRVSNALTDDQIGVLLDRMSENDEAISEIIGEETKSGLFGHSEETQDASRRLFYLLAENYLIFRNLQGRNLFDDVDISSDRETHGHLLHATVMKSPIASAMTDSAATNPAKDNARNPDSETPPGGISKKVASASASETELRANRGA</sequence>
<dbReference type="AlphaFoldDB" id="A0A5E4V931"/>
<evidence type="ECO:0000313" key="3">
    <source>
        <dbReference type="Proteomes" id="UP000396788"/>
    </source>
</evidence>
<dbReference type="GO" id="GO:0003677">
    <property type="term" value="F:DNA binding"/>
    <property type="evidence" value="ECO:0007669"/>
    <property type="project" value="InterPro"/>
</dbReference>
<dbReference type="InterPro" id="IPR001387">
    <property type="entry name" value="Cro/C1-type_HTH"/>
</dbReference>
<accession>A0A5E4V931</accession>
<evidence type="ECO:0000256" key="1">
    <source>
        <dbReference type="SAM" id="MobiDB-lite"/>
    </source>
</evidence>
<gene>
    <name evidence="2" type="ORF">PCE31107_02536</name>
</gene>
<reference evidence="2 3" key="1">
    <citation type="submission" date="2019-08" db="EMBL/GenBank/DDBJ databases">
        <authorList>
            <person name="Peeters C."/>
        </authorList>
    </citation>
    <scope>NUCLEOTIDE SEQUENCE [LARGE SCALE GENOMIC DNA]</scope>
    <source>
        <strain evidence="2 3">LMG 31107</strain>
    </source>
</reference>
<organism evidence="2 3">
    <name type="scientific">Pandoraea cepalis</name>
    <dbReference type="NCBI Taxonomy" id="2508294"/>
    <lineage>
        <taxon>Bacteria</taxon>
        <taxon>Pseudomonadati</taxon>
        <taxon>Pseudomonadota</taxon>
        <taxon>Betaproteobacteria</taxon>
        <taxon>Burkholderiales</taxon>
        <taxon>Burkholderiaceae</taxon>
        <taxon>Pandoraea</taxon>
    </lineage>
</organism>
<dbReference type="Gene3D" id="1.10.260.40">
    <property type="entry name" value="lambda repressor-like DNA-binding domains"/>
    <property type="match status" value="1"/>
</dbReference>
<dbReference type="Proteomes" id="UP000396788">
    <property type="component" value="Unassembled WGS sequence"/>
</dbReference>
<dbReference type="RefSeq" id="WP_150608761.1">
    <property type="nucleotide sequence ID" value="NZ_CABPRY010000004.1"/>
</dbReference>
<evidence type="ECO:0000313" key="2">
    <source>
        <dbReference type="EMBL" id="VVE08738.1"/>
    </source>
</evidence>
<dbReference type="SUPFAM" id="SSF47413">
    <property type="entry name" value="lambda repressor-like DNA-binding domains"/>
    <property type="match status" value="1"/>
</dbReference>